<proteinExistence type="predicted"/>
<dbReference type="Proteomes" id="UP001489719">
    <property type="component" value="Unassembled WGS sequence"/>
</dbReference>
<dbReference type="EMBL" id="MU970097">
    <property type="protein sequence ID" value="KAK9321504.1"/>
    <property type="molecule type" value="Genomic_DNA"/>
</dbReference>
<evidence type="ECO:0000313" key="2">
    <source>
        <dbReference type="Proteomes" id="UP001489719"/>
    </source>
</evidence>
<accession>A0ACC3TK61</accession>
<keyword evidence="2" id="KW-1185">Reference proteome</keyword>
<comment type="caution">
    <text evidence="1">The sequence shown here is derived from an EMBL/GenBank/DDBJ whole genome shotgun (WGS) entry which is preliminary data.</text>
</comment>
<name>A0ACC3TK61_9ASCO</name>
<evidence type="ECO:0000313" key="1">
    <source>
        <dbReference type="EMBL" id="KAK9321504.1"/>
    </source>
</evidence>
<gene>
    <name evidence="1" type="ORF">V1517DRAFT_172241</name>
</gene>
<sequence>MILILILSIDISIELDKDFLVAVNKFHVYAHQFSCQVKHHPHCLPDTDGEGIERYWSKAAFLVRRHRRFIIIIVSMLTLSTLRAR</sequence>
<organism evidence="1 2">
    <name type="scientific">Lipomyces orientalis</name>
    <dbReference type="NCBI Taxonomy" id="1233043"/>
    <lineage>
        <taxon>Eukaryota</taxon>
        <taxon>Fungi</taxon>
        <taxon>Dikarya</taxon>
        <taxon>Ascomycota</taxon>
        <taxon>Saccharomycotina</taxon>
        <taxon>Lipomycetes</taxon>
        <taxon>Lipomycetales</taxon>
        <taxon>Lipomycetaceae</taxon>
        <taxon>Lipomyces</taxon>
    </lineage>
</organism>
<protein>
    <submittedName>
        <fullName evidence="1">Uncharacterized protein</fullName>
    </submittedName>
</protein>
<reference evidence="2" key="1">
    <citation type="journal article" date="2024" name="Front. Bioeng. Biotechnol.">
        <title>Genome-scale model development and genomic sequencing of the oleaginous clade Lipomyces.</title>
        <authorList>
            <person name="Czajka J.J."/>
            <person name="Han Y."/>
            <person name="Kim J."/>
            <person name="Mondo S.J."/>
            <person name="Hofstad B.A."/>
            <person name="Robles A."/>
            <person name="Haridas S."/>
            <person name="Riley R."/>
            <person name="LaButti K."/>
            <person name="Pangilinan J."/>
            <person name="Andreopoulos W."/>
            <person name="Lipzen A."/>
            <person name="Yan J."/>
            <person name="Wang M."/>
            <person name="Ng V."/>
            <person name="Grigoriev I.V."/>
            <person name="Spatafora J.W."/>
            <person name="Magnuson J.K."/>
            <person name="Baker S.E."/>
            <person name="Pomraning K.R."/>
        </authorList>
    </citation>
    <scope>NUCLEOTIDE SEQUENCE [LARGE SCALE GENOMIC DNA]</scope>
    <source>
        <strain evidence="2">CBS 10300</strain>
    </source>
</reference>